<comment type="caution">
    <text evidence="1">The sequence shown here is derived from an EMBL/GenBank/DDBJ whole genome shotgun (WGS) entry which is preliminary data.</text>
</comment>
<protein>
    <submittedName>
        <fullName evidence="1">Uncharacterized protein</fullName>
    </submittedName>
</protein>
<evidence type="ECO:0000313" key="1">
    <source>
        <dbReference type="EMBL" id="MCI60353.1"/>
    </source>
</evidence>
<evidence type="ECO:0000313" key="2">
    <source>
        <dbReference type="Proteomes" id="UP000265520"/>
    </source>
</evidence>
<name>A0A392TGV2_9FABA</name>
<feature type="non-terminal residue" evidence="1">
    <location>
        <position position="1"/>
    </location>
</feature>
<dbReference type="Proteomes" id="UP000265520">
    <property type="component" value="Unassembled WGS sequence"/>
</dbReference>
<organism evidence="1 2">
    <name type="scientific">Trifolium medium</name>
    <dbReference type="NCBI Taxonomy" id="97028"/>
    <lineage>
        <taxon>Eukaryota</taxon>
        <taxon>Viridiplantae</taxon>
        <taxon>Streptophyta</taxon>
        <taxon>Embryophyta</taxon>
        <taxon>Tracheophyta</taxon>
        <taxon>Spermatophyta</taxon>
        <taxon>Magnoliopsida</taxon>
        <taxon>eudicotyledons</taxon>
        <taxon>Gunneridae</taxon>
        <taxon>Pentapetalae</taxon>
        <taxon>rosids</taxon>
        <taxon>fabids</taxon>
        <taxon>Fabales</taxon>
        <taxon>Fabaceae</taxon>
        <taxon>Papilionoideae</taxon>
        <taxon>50 kb inversion clade</taxon>
        <taxon>NPAAA clade</taxon>
        <taxon>Hologalegina</taxon>
        <taxon>IRL clade</taxon>
        <taxon>Trifolieae</taxon>
        <taxon>Trifolium</taxon>
    </lineage>
</organism>
<dbReference type="EMBL" id="LXQA010579884">
    <property type="protein sequence ID" value="MCI60353.1"/>
    <property type="molecule type" value="Genomic_DNA"/>
</dbReference>
<keyword evidence="2" id="KW-1185">Reference proteome</keyword>
<reference evidence="1 2" key="1">
    <citation type="journal article" date="2018" name="Front. Plant Sci.">
        <title>Red Clover (Trifolium pratense) and Zigzag Clover (T. medium) - A Picture of Genomic Similarities and Differences.</title>
        <authorList>
            <person name="Dluhosova J."/>
            <person name="Istvanek J."/>
            <person name="Nedelnik J."/>
            <person name="Repkova J."/>
        </authorList>
    </citation>
    <scope>NUCLEOTIDE SEQUENCE [LARGE SCALE GENOMIC DNA]</scope>
    <source>
        <strain evidence="2">cv. 10/8</strain>
        <tissue evidence="1">Leaf</tissue>
    </source>
</reference>
<proteinExistence type="predicted"/>
<sequence length="67" mass="7738">VCTLQQKRENSKSLPVEQREALKSQLAVPRAEWLRLVRSGLNKLFKTKKLLDIPGILAEFWIHSVEP</sequence>
<dbReference type="AlphaFoldDB" id="A0A392TGV2"/>
<accession>A0A392TGV2</accession>